<reference evidence="3" key="2">
    <citation type="journal article" date="2018" name="Plant J.">
        <title>The Sorghum bicolor reference genome: improved assembly, gene annotations, a transcriptome atlas, and signatures of genome organization.</title>
        <authorList>
            <person name="McCormick R.F."/>
            <person name="Truong S.K."/>
            <person name="Sreedasyam A."/>
            <person name="Jenkins J."/>
            <person name="Shu S."/>
            <person name="Sims D."/>
            <person name="Kennedy M."/>
            <person name="Amirebrahimi M."/>
            <person name="Weers B.D."/>
            <person name="McKinley B."/>
            <person name="Mattison A."/>
            <person name="Morishige D.T."/>
            <person name="Grimwood J."/>
            <person name="Schmutz J."/>
            <person name="Mullet J.E."/>
        </authorList>
    </citation>
    <scope>NUCLEOTIDE SEQUENCE [LARGE SCALE GENOMIC DNA]</scope>
    <source>
        <strain evidence="3">cv. BTx623</strain>
    </source>
</reference>
<evidence type="ECO:0000313" key="2">
    <source>
        <dbReference type="EMBL" id="OQU92955.1"/>
    </source>
</evidence>
<organism evidence="2 3">
    <name type="scientific">Sorghum bicolor</name>
    <name type="common">Sorghum</name>
    <name type="synonym">Sorghum vulgare</name>
    <dbReference type="NCBI Taxonomy" id="4558"/>
    <lineage>
        <taxon>Eukaryota</taxon>
        <taxon>Viridiplantae</taxon>
        <taxon>Streptophyta</taxon>
        <taxon>Embryophyta</taxon>
        <taxon>Tracheophyta</taxon>
        <taxon>Spermatophyta</taxon>
        <taxon>Magnoliopsida</taxon>
        <taxon>Liliopsida</taxon>
        <taxon>Poales</taxon>
        <taxon>Poaceae</taxon>
        <taxon>PACMAD clade</taxon>
        <taxon>Panicoideae</taxon>
        <taxon>Andropogonodae</taxon>
        <taxon>Andropogoneae</taxon>
        <taxon>Sorghinae</taxon>
        <taxon>Sorghum</taxon>
    </lineage>
</organism>
<sequence>MDPPGRIRAARKILAGSARARARLGRDSEGKRKEIGEAQGRRAGVSDRSSPHTVRQTEPKPTRTTVPSTTFQCNACLLYTCMRLPRAEEQLAIAMEKGETRPAPYLHMEREAVVEPAGIHSRPPAGRCCSPSLAMVVHGSTRKQEQRETYRSPPCVKDQTDDCPIRGQASTT</sequence>
<evidence type="ECO:0000256" key="1">
    <source>
        <dbReference type="SAM" id="MobiDB-lite"/>
    </source>
</evidence>
<feature type="compositionally biased region" description="Basic and acidic residues" evidence="1">
    <location>
        <begin position="24"/>
        <end position="40"/>
    </location>
</feature>
<proteinExistence type="predicted"/>
<dbReference type="EMBL" id="CM000760">
    <property type="protein sequence ID" value="OQU92955.1"/>
    <property type="molecule type" value="Genomic_DNA"/>
</dbReference>
<protein>
    <submittedName>
        <fullName evidence="2">Uncharacterized protein</fullName>
    </submittedName>
</protein>
<gene>
    <name evidence="2" type="ORF">SORBI_3001G445850</name>
</gene>
<feature type="region of interest" description="Disordered" evidence="1">
    <location>
        <begin position="18"/>
        <end position="67"/>
    </location>
</feature>
<dbReference type="Proteomes" id="UP000000768">
    <property type="component" value="Chromosome 1"/>
</dbReference>
<dbReference type="Gramene" id="OQU92955">
    <property type="protein sequence ID" value="OQU92955"/>
    <property type="gene ID" value="SORBI_3001G445850"/>
</dbReference>
<accession>A0A1Z5SB12</accession>
<dbReference type="AlphaFoldDB" id="A0A1Z5SB12"/>
<keyword evidence="3" id="KW-1185">Reference proteome</keyword>
<feature type="region of interest" description="Disordered" evidence="1">
    <location>
        <begin position="140"/>
        <end position="172"/>
    </location>
</feature>
<reference evidence="2 3" key="1">
    <citation type="journal article" date="2009" name="Nature">
        <title>The Sorghum bicolor genome and the diversification of grasses.</title>
        <authorList>
            <person name="Paterson A.H."/>
            <person name="Bowers J.E."/>
            <person name="Bruggmann R."/>
            <person name="Dubchak I."/>
            <person name="Grimwood J."/>
            <person name="Gundlach H."/>
            <person name="Haberer G."/>
            <person name="Hellsten U."/>
            <person name="Mitros T."/>
            <person name="Poliakov A."/>
            <person name="Schmutz J."/>
            <person name="Spannagl M."/>
            <person name="Tang H."/>
            <person name="Wang X."/>
            <person name="Wicker T."/>
            <person name="Bharti A.K."/>
            <person name="Chapman J."/>
            <person name="Feltus F.A."/>
            <person name="Gowik U."/>
            <person name="Grigoriev I.V."/>
            <person name="Lyons E."/>
            <person name="Maher C.A."/>
            <person name="Martis M."/>
            <person name="Narechania A."/>
            <person name="Otillar R.P."/>
            <person name="Penning B.W."/>
            <person name="Salamov A.A."/>
            <person name="Wang Y."/>
            <person name="Zhang L."/>
            <person name="Carpita N.C."/>
            <person name="Freeling M."/>
            <person name="Gingle A.R."/>
            <person name="Hash C.T."/>
            <person name="Keller B."/>
            <person name="Klein P."/>
            <person name="Kresovich S."/>
            <person name="McCann M.C."/>
            <person name="Ming R."/>
            <person name="Peterson D.G."/>
            <person name="Mehboob-ur-Rahman"/>
            <person name="Ware D."/>
            <person name="Westhoff P."/>
            <person name="Mayer K.F."/>
            <person name="Messing J."/>
            <person name="Rokhsar D.S."/>
        </authorList>
    </citation>
    <scope>NUCLEOTIDE SEQUENCE [LARGE SCALE GENOMIC DNA]</scope>
    <source>
        <strain evidence="3">cv. BTx623</strain>
    </source>
</reference>
<evidence type="ECO:0000313" key="3">
    <source>
        <dbReference type="Proteomes" id="UP000000768"/>
    </source>
</evidence>
<dbReference type="InParanoid" id="A0A1Z5SB12"/>
<name>A0A1Z5SB12_SORBI</name>